<proteinExistence type="predicted"/>
<protein>
    <submittedName>
        <fullName evidence="1">Uncharacterized protein</fullName>
    </submittedName>
</protein>
<comment type="caution">
    <text evidence="1">The sequence shown here is derived from an EMBL/GenBank/DDBJ whole genome shotgun (WGS) entry which is preliminary data.</text>
</comment>
<organism evidence="1 2">
    <name type="scientific">Brumicola pallidula DSM 14239 = ACAM 615</name>
    <dbReference type="NCBI Taxonomy" id="1121922"/>
    <lineage>
        <taxon>Bacteria</taxon>
        <taxon>Pseudomonadati</taxon>
        <taxon>Pseudomonadota</taxon>
        <taxon>Gammaproteobacteria</taxon>
        <taxon>Alteromonadales</taxon>
        <taxon>Alteromonadaceae</taxon>
        <taxon>Brumicola</taxon>
    </lineage>
</organism>
<keyword evidence="2" id="KW-1185">Reference proteome</keyword>
<evidence type="ECO:0000313" key="2">
    <source>
        <dbReference type="Proteomes" id="UP000006251"/>
    </source>
</evidence>
<gene>
    <name evidence="1" type="ORF">GPAL_3665</name>
</gene>
<name>K6Z2Q2_9ALTE</name>
<dbReference type="EMBL" id="BAEQ01000063">
    <property type="protein sequence ID" value="GAC30506.1"/>
    <property type="molecule type" value="Genomic_DNA"/>
</dbReference>
<sequence length="51" mass="6197">MYRRLVGTRCHEIAIKYMLIRIQYRHKDANKIKTMGLIRMAYRIVLLFGQI</sequence>
<accession>K6Z2Q2</accession>
<evidence type="ECO:0000313" key="1">
    <source>
        <dbReference type="EMBL" id="GAC30506.1"/>
    </source>
</evidence>
<reference evidence="2" key="1">
    <citation type="journal article" date="2014" name="Environ. Microbiol.">
        <title>Comparative genomics of the marine bacterial genus Glaciecola reveals the high degree of genomic diversity and genomic characteristic for cold adaptation.</title>
        <authorList>
            <person name="Qin Q.L."/>
            <person name="Xie B.B."/>
            <person name="Yu Y."/>
            <person name="Shu Y.L."/>
            <person name="Rong J.C."/>
            <person name="Zhang Y.J."/>
            <person name="Zhao D.L."/>
            <person name="Chen X.L."/>
            <person name="Zhang X.Y."/>
            <person name="Chen B."/>
            <person name="Zhou B.C."/>
            <person name="Zhang Y.Z."/>
        </authorList>
    </citation>
    <scope>NUCLEOTIDE SEQUENCE [LARGE SCALE GENOMIC DNA]</scope>
    <source>
        <strain evidence="2">ACAM 615</strain>
    </source>
</reference>
<dbReference type="Proteomes" id="UP000006251">
    <property type="component" value="Unassembled WGS sequence"/>
</dbReference>
<dbReference type="AlphaFoldDB" id="K6Z2Q2"/>